<proteinExistence type="predicted"/>
<feature type="coiled-coil region" evidence="5">
    <location>
        <begin position="252"/>
        <end position="279"/>
    </location>
</feature>
<feature type="domain" description="FYVE-type" evidence="7">
    <location>
        <begin position="171"/>
        <end position="228"/>
    </location>
</feature>
<evidence type="ECO:0000256" key="2">
    <source>
        <dbReference type="ARBA" id="ARBA00022771"/>
    </source>
</evidence>
<dbReference type="CDD" id="cd15737">
    <property type="entry name" value="FYVE2_Vac1p_like"/>
    <property type="match status" value="1"/>
</dbReference>
<comment type="caution">
    <text evidence="8">The sequence shown here is derived from an EMBL/GenBank/DDBJ whole genome shotgun (WGS) entry which is preliminary data.</text>
</comment>
<evidence type="ECO:0000256" key="6">
    <source>
        <dbReference type="SAM" id="MobiDB-lite"/>
    </source>
</evidence>
<dbReference type="EMBL" id="JADGJQ010000103">
    <property type="protein sequence ID" value="KAJ3169758.1"/>
    <property type="molecule type" value="Genomic_DNA"/>
</dbReference>
<feature type="domain" description="FYVE-type" evidence="7">
    <location>
        <begin position="308"/>
        <end position="373"/>
    </location>
</feature>
<feature type="compositionally biased region" description="Basic and acidic residues" evidence="6">
    <location>
        <begin position="17"/>
        <end position="27"/>
    </location>
</feature>
<keyword evidence="5" id="KW-0175">Coiled coil</keyword>
<name>A0AAD5THN1_9FUNG</name>
<dbReference type="GO" id="GO:0008270">
    <property type="term" value="F:zinc ion binding"/>
    <property type="evidence" value="ECO:0007669"/>
    <property type="project" value="UniProtKB-KW"/>
</dbReference>
<feature type="region of interest" description="Disordered" evidence="6">
    <location>
        <begin position="1"/>
        <end position="36"/>
    </location>
</feature>
<dbReference type="InterPro" id="IPR011011">
    <property type="entry name" value="Znf_FYVE_PHD"/>
</dbReference>
<keyword evidence="8" id="KW-0378">Hydrolase</keyword>
<evidence type="ECO:0000313" key="8">
    <source>
        <dbReference type="EMBL" id="KAJ3169758.1"/>
    </source>
</evidence>
<dbReference type="InterPro" id="IPR013087">
    <property type="entry name" value="Znf_C2H2_type"/>
</dbReference>
<dbReference type="Pfam" id="PF01363">
    <property type="entry name" value="FYVE"/>
    <property type="match status" value="2"/>
</dbReference>
<dbReference type="InterPro" id="IPR036531">
    <property type="entry name" value="Rbsn_Rab-bd_sf"/>
</dbReference>
<dbReference type="Pfam" id="PF11464">
    <property type="entry name" value="Rbsn"/>
    <property type="match status" value="1"/>
</dbReference>
<evidence type="ECO:0000256" key="3">
    <source>
        <dbReference type="ARBA" id="ARBA00022833"/>
    </source>
</evidence>
<reference evidence="8" key="1">
    <citation type="submission" date="2020-05" db="EMBL/GenBank/DDBJ databases">
        <title>Phylogenomic resolution of chytrid fungi.</title>
        <authorList>
            <person name="Stajich J.E."/>
            <person name="Amses K."/>
            <person name="Simmons R."/>
            <person name="Seto K."/>
            <person name="Myers J."/>
            <person name="Bonds A."/>
            <person name="Quandt C.A."/>
            <person name="Barry K."/>
            <person name="Liu P."/>
            <person name="Grigoriev I."/>
            <person name="Longcore J.E."/>
            <person name="James T.Y."/>
        </authorList>
    </citation>
    <scope>NUCLEOTIDE SEQUENCE</scope>
    <source>
        <strain evidence="8">JEL0379</strain>
    </source>
</reference>
<keyword evidence="3" id="KW-0862">Zinc</keyword>
<dbReference type="InterPro" id="IPR013083">
    <property type="entry name" value="Znf_RING/FYVE/PHD"/>
</dbReference>
<keyword evidence="1" id="KW-0479">Metal-binding</keyword>
<dbReference type="Proteomes" id="UP001212152">
    <property type="component" value="Unassembled WGS sequence"/>
</dbReference>
<dbReference type="SUPFAM" id="SSF57903">
    <property type="entry name" value="FYVE/PHD zinc finger"/>
    <property type="match status" value="2"/>
</dbReference>
<dbReference type="SMART" id="SM00064">
    <property type="entry name" value="FYVE"/>
    <property type="match status" value="2"/>
</dbReference>
<keyword evidence="2 4" id="KW-0863">Zinc-finger</keyword>
<keyword evidence="8" id="KW-0645">Protease</keyword>
<sequence length="565" mass="61370">MNKGKGPAQAVGTKPSPRMERLPKDPSDSPPHGEVSTIVDGLACPICGDAMLNLGQLNRHLDDAHQSEFDTKDALASWFRAAQRKVGAAAAPLSRAATGTISSLRVDAIIAGGAGFELNPGATPTNAGTPTTGAAGSPASSATTAEASEASVTRAHWVVEGSNDRCAHSECGKPLGLRSGRHHCRKCGRMFCDTHSAYQMRLAPATARADPVAGVWCRVCRDCYTAREGYNSTLGVSRSKTRVFVRLRKSRIDALHLESNKLEKRLEKLTALYKDELAAPQTGSPLLSGGAAAKSRRLEQSVVAWEDDSKVLECPLCSKQFGTLTNRRHHCRLCGRVVCGTGACSIQVALLEDDPRKTGPQIRVCTDCKRVVTRRADKRQDTTLATPVVHAYRSLVKYRSQVDEMLPKFNALLMSMANRAVVKYEDNDYQVASKYRKSLMEWFSELDKLGKRIKLQQAATGSSKPTSTTVRLLSALHLAIITYLQTHMFTLQLMPKVSTAAAGSKPLPPTPATRDPAQLAVLKDQRALVQGFLDDALRRRRFEDAAALQESLDELDREIEIAEGG</sequence>
<dbReference type="PROSITE" id="PS00028">
    <property type="entry name" value="ZINC_FINGER_C2H2_1"/>
    <property type="match status" value="1"/>
</dbReference>
<keyword evidence="8" id="KW-0121">Carboxypeptidase</keyword>
<protein>
    <submittedName>
        <fullName evidence="8">Carboxypeptidase Y-deficient</fullName>
    </submittedName>
</protein>
<evidence type="ECO:0000256" key="4">
    <source>
        <dbReference type="PROSITE-ProRule" id="PRU00091"/>
    </source>
</evidence>
<organism evidence="8 9">
    <name type="scientific">Geranomyces variabilis</name>
    <dbReference type="NCBI Taxonomy" id="109894"/>
    <lineage>
        <taxon>Eukaryota</taxon>
        <taxon>Fungi</taxon>
        <taxon>Fungi incertae sedis</taxon>
        <taxon>Chytridiomycota</taxon>
        <taxon>Chytridiomycota incertae sedis</taxon>
        <taxon>Chytridiomycetes</taxon>
        <taxon>Spizellomycetales</taxon>
        <taxon>Powellomycetaceae</taxon>
        <taxon>Geranomyces</taxon>
    </lineage>
</organism>
<dbReference type="InterPro" id="IPR000306">
    <property type="entry name" value="Znf_FYVE"/>
</dbReference>
<keyword evidence="9" id="KW-1185">Reference proteome</keyword>
<dbReference type="InterPro" id="IPR017455">
    <property type="entry name" value="Znf_FYVE-rel"/>
</dbReference>
<dbReference type="SUPFAM" id="SSF140125">
    <property type="entry name" value="Rabenosyn-5 Rab-binding domain-like"/>
    <property type="match status" value="1"/>
</dbReference>
<dbReference type="GO" id="GO:0004180">
    <property type="term" value="F:carboxypeptidase activity"/>
    <property type="evidence" value="ECO:0007669"/>
    <property type="project" value="UniProtKB-KW"/>
</dbReference>
<evidence type="ECO:0000256" key="1">
    <source>
        <dbReference type="ARBA" id="ARBA00022723"/>
    </source>
</evidence>
<dbReference type="Gene3D" id="3.30.40.10">
    <property type="entry name" value="Zinc/RING finger domain, C3HC4 (zinc finger)"/>
    <property type="match status" value="2"/>
</dbReference>
<evidence type="ECO:0000313" key="9">
    <source>
        <dbReference type="Proteomes" id="UP001212152"/>
    </source>
</evidence>
<evidence type="ECO:0000259" key="7">
    <source>
        <dbReference type="PROSITE" id="PS50178"/>
    </source>
</evidence>
<dbReference type="InterPro" id="IPR021565">
    <property type="entry name" value="Rbsn_Rab-bd"/>
</dbReference>
<dbReference type="AlphaFoldDB" id="A0AAD5THN1"/>
<accession>A0AAD5THN1</accession>
<gene>
    <name evidence="8" type="primary">PEP7</name>
    <name evidence="8" type="ORF">HDU87_000551</name>
</gene>
<feature type="region of interest" description="Disordered" evidence="6">
    <location>
        <begin position="121"/>
        <end position="141"/>
    </location>
</feature>
<evidence type="ECO:0000256" key="5">
    <source>
        <dbReference type="SAM" id="Coils"/>
    </source>
</evidence>
<dbReference type="PROSITE" id="PS50178">
    <property type="entry name" value="ZF_FYVE"/>
    <property type="match status" value="2"/>
</dbReference>
<dbReference type="PANTHER" id="PTHR23164">
    <property type="entry name" value="EARLY ENDOSOME ANTIGEN 1"/>
    <property type="match status" value="1"/>
</dbReference>